<dbReference type="EMBL" id="CP023284">
    <property type="protein sequence ID" value="ATA54551.1"/>
    <property type="molecule type" value="Genomic_DNA"/>
</dbReference>
<feature type="domain" description="Resolvase/invertase-type recombinase catalytic" evidence="8">
    <location>
        <begin position="1"/>
        <end position="133"/>
    </location>
</feature>
<gene>
    <name evidence="9" type="ORF">CKY39_16045</name>
</gene>
<dbReference type="PANTHER" id="PTHR30461:SF2">
    <property type="entry name" value="SERINE RECOMBINASE PINE-RELATED"/>
    <property type="match status" value="1"/>
</dbReference>
<dbReference type="SUPFAM" id="SSF53041">
    <property type="entry name" value="Resolvase-like"/>
    <property type="match status" value="1"/>
</dbReference>
<dbReference type="GO" id="GO:0003677">
    <property type="term" value="F:DNA binding"/>
    <property type="evidence" value="ECO:0007669"/>
    <property type="project" value="UniProtKB-KW"/>
</dbReference>
<dbReference type="Pfam" id="PF00239">
    <property type="entry name" value="Resolvase"/>
    <property type="match status" value="1"/>
</dbReference>
<dbReference type="AlphaFoldDB" id="A0A250DK95"/>
<evidence type="ECO:0000256" key="2">
    <source>
        <dbReference type="ARBA" id="ARBA00022908"/>
    </source>
</evidence>
<comment type="similarity">
    <text evidence="1">Belongs to the site-specific recombinase resolvase family.</text>
</comment>
<dbReference type="GO" id="GO:0015074">
    <property type="term" value="P:DNA integration"/>
    <property type="evidence" value="ECO:0007669"/>
    <property type="project" value="UniProtKB-KW"/>
</dbReference>
<dbReference type="PROSITE" id="PS00398">
    <property type="entry name" value="RECOMBINASES_2"/>
    <property type="match status" value="1"/>
</dbReference>
<dbReference type="Proteomes" id="UP000217154">
    <property type="component" value="Chromosome"/>
</dbReference>
<dbReference type="PROSITE" id="PS00397">
    <property type="entry name" value="RECOMBINASES_1"/>
    <property type="match status" value="1"/>
</dbReference>
<organism evidence="9 10">
    <name type="scientific">Variovorax boronicumulans</name>
    <dbReference type="NCBI Taxonomy" id="436515"/>
    <lineage>
        <taxon>Bacteria</taxon>
        <taxon>Pseudomonadati</taxon>
        <taxon>Pseudomonadota</taxon>
        <taxon>Betaproteobacteria</taxon>
        <taxon>Burkholderiales</taxon>
        <taxon>Comamonadaceae</taxon>
        <taxon>Variovorax</taxon>
    </lineage>
</organism>
<evidence type="ECO:0000256" key="7">
    <source>
        <dbReference type="PROSITE-ProRule" id="PRU10137"/>
    </source>
</evidence>
<reference evidence="9 10" key="1">
    <citation type="submission" date="2017-09" db="EMBL/GenBank/DDBJ databases">
        <title>The diverse metabolic capabilities of V. boronicumulans make it an excellent choice for continued studies on novel biodegradation.</title>
        <authorList>
            <person name="Sun S."/>
        </authorList>
    </citation>
    <scope>NUCLEOTIDE SEQUENCE [LARGE SCALE GENOMIC DNA]</scope>
    <source>
        <strain evidence="9 10">J1</strain>
    </source>
</reference>
<evidence type="ECO:0000259" key="8">
    <source>
        <dbReference type="PROSITE" id="PS51736"/>
    </source>
</evidence>
<dbReference type="GO" id="GO:0000150">
    <property type="term" value="F:DNA strand exchange activity"/>
    <property type="evidence" value="ECO:0007669"/>
    <property type="project" value="UniProtKB-KW"/>
</dbReference>
<evidence type="ECO:0000256" key="6">
    <source>
        <dbReference type="PIRSR" id="PIRSR606118-50"/>
    </source>
</evidence>
<keyword evidence="3" id="KW-0230">DNA invertase</keyword>
<sequence length="163" mass="17598">MLIGYARVSTSEQETHLQLDALRAAGVGRVFAEKGSSVGPRPELRRALASMAEGDVLVVWKLDRLSRGLVDLLGLIEQLKSSGCGFRSLTEPIDTTNPLGVFMLQVLGSVAQLERSLIRQRVLAGQVSAYQRGVRWGGSAPKLDDAQVAELRRLKAGGRRSGC</sequence>
<dbReference type="CDD" id="cd03768">
    <property type="entry name" value="SR_ResInv"/>
    <property type="match status" value="1"/>
</dbReference>
<evidence type="ECO:0000256" key="3">
    <source>
        <dbReference type="ARBA" id="ARBA00023100"/>
    </source>
</evidence>
<name>A0A250DK95_9BURK</name>
<dbReference type="InterPro" id="IPR050639">
    <property type="entry name" value="SSR_resolvase"/>
</dbReference>
<keyword evidence="5" id="KW-0233">DNA recombination</keyword>
<protein>
    <submittedName>
        <fullName evidence="9">Resolvase</fullName>
    </submittedName>
</protein>
<dbReference type="Gene3D" id="3.40.50.1390">
    <property type="entry name" value="Resolvase, N-terminal catalytic domain"/>
    <property type="match status" value="1"/>
</dbReference>
<dbReference type="FunFam" id="3.40.50.1390:FF:000001">
    <property type="entry name" value="DNA recombinase"/>
    <property type="match status" value="1"/>
</dbReference>
<evidence type="ECO:0000313" key="9">
    <source>
        <dbReference type="EMBL" id="ATA54551.1"/>
    </source>
</evidence>
<dbReference type="InterPro" id="IPR006119">
    <property type="entry name" value="Resolv_N"/>
</dbReference>
<accession>A0A250DK95</accession>
<evidence type="ECO:0000313" key="10">
    <source>
        <dbReference type="Proteomes" id="UP000217154"/>
    </source>
</evidence>
<dbReference type="KEGG" id="vbo:CKY39_16045"/>
<feature type="active site" description="O-(5'-phospho-DNA)-serine intermediate" evidence="6 7">
    <location>
        <position position="9"/>
    </location>
</feature>
<keyword evidence="4" id="KW-0238">DNA-binding</keyword>
<proteinExistence type="inferred from homology"/>
<dbReference type="InterPro" id="IPR006118">
    <property type="entry name" value="Recombinase_CS"/>
</dbReference>
<evidence type="ECO:0000256" key="1">
    <source>
        <dbReference type="ARBA" id="ARBA00009913"/>
    </source>
</evidence>
<dbReference type="PANTHER" id="PTHR30461">
    <property type="entry name" value="DNA-INVERTASE FROM LAMBDOID PROPHAGE"/>
    <property type="match status" value="1"/>
</dbReference>
<evidence type="ECO:0000256" key="5">
    <source>
        <dbReference type="ARBA" id="ARBA00023172"/>
    </source>
</evidence>
<evidence type="ECO:0000256" key="4">
    <source>
        <dbReference type="ARBA" id="ARBA00023125"/>
    </source>
</evidence>
<keyword evidence="2" id="KW-0229">DNA integration</keyword>
<dbReference type="PROSITE" id="PS51736">
    <property type="entry name" value="RECOMBINASES_3"/>
    <property type="match status" value="1"/>
</dbReference>
<dbReference type="InterPro" id="IPR036162">
    <property type="entry name" value="Resolvase-like_N_sf"/>
</dbReference>
<dbReference type="SMART" id="SM00857">
    <property type="entry name" value="Resolvase"/>
    <property type="match status" value="1"/>
</dbReference>